<evidence type="ECO:0000313" key="9">
    <source>
        <dbReference type="EnsemblMetazoa" id="GMOY011474-PB"/>
    </source>
</evidence>
<feature type="compositionally biased region" description="Low complexity" evidence="7">
    <location>
        <begin position="1161"/>
        <end position="1174"/>
    </location>
</feature>
<dbReference type="CDD" id="cd21990">
    <property type="entry name" value="HMG-box_CIC-like"/>
    <property type="match status" value="1"/>
</dbReference>
<feature type="compositionally biased region" description="Basic and acidic residues" evidence="7">
    <location>
        <begin position="74"/>
        <end position="83"/>
    </location>
</feature>
<keyword evidence="10" id="KW-1185">Reference proteome</keyword>
<dbReference type="InterPro" id="IPR058606">
    <property type="entry name" value="HTH_Cic_C"/>
</dbReference>
<feature type="compositionally biased region" description="Low complexity" evidence="7">
    <location>
        <begin position="87"/>
        <end position="96"/>
    </location>
</feature>
<feature type="region of interest" description="Disordered" evidence="7">
    <location>
        <begin position="1509"/>
        <end position="1543"/>
    </location>
</feature>
<feature type="region of interest" description="Disordered" evidence="7">
    <location>
        <begin position="1348"/>
        <end position="1410"/>
    </location>
</feature>
<evidence type="ECO:0000256" key="1">
    <source>
        <dbReference type="ARBA" id="ARBA00022553"/>
    </source>
</evidence>
<feature type="domain" description="HMG box" evidence="8">
    <location>
        <begin position="1276"/>
        <end position="1344"/>
    </location>
</feature>
<evidence type="ECO:0000256" key="5">
    <source>
        <dbReference type="ARBA" id="ARBA00023242"/>
    </source>
</evidence>
<keyword evidence="5 6" id="KW-0539">Nucleus</keyword>
<feature type="region of interest" description="Disordered" evidence="7">
    <location>
        <begin position="626"/>
        <end position="676"/>
    </location>
</feature>
<feature type="region of interest" description="Disordered" evidence="7">
    <location>
        <begin position="556"/>
        <end position="575"/>
    </location>
</feature>
<dbReference type="GO" id="GO:0000977">
    <property type="term" value="F:RNA polymerase II transcription regulatory region sequence-specific DNA binding"/>
    <property type="evidence" value="ECO:0007669"/>
    <property type="project" value="TreeGrafter"/>
</dbReference>
<dbReference type="InterPro" id="IPR036910">
    <property type="entry name" value="HMG_box_dom_sf"/>
</dbReference>
<feature type="compositionally biased region" description="Polar residues" evidence="7">
    <location>
        <begin position="715"/>
        <end position="740"/>
    </location>
</feature>
<dbReference type="InterPro" id="IPR052412">
    <property type="entry name" value="CC-Dev_Transcription_Reg"/>
</dbReference>
<dbReference type="Pfam" id="PF00505">
    <property type="entry name" value="HMG_box"/>
    <property type="match status" value="1"/>
</dbReference>
<dbReference type="Pfam" id="PF25981">
    <property type="entry name" value="HTH_Cic_C"/>
    <property type="match status" value="1"/>
</dbReference>
<feature type="compositionally biased region" description="Low complexity" evidence="7">
    <location>
        <begin position="2150"/>
        <end position="2178"/>
    </location>
</feature>
<feature type="compositionally biased region" description="Acidic residues" evidence="7">
    <location>
        <begin position="1147"/>
        <end position="1158"/>
    </location>
</feature>
<dbReference type="PROSITE" id="PS50118">
    <property type="entry name" value="HMG_BOX_2"/>
    <property type="match status" value="1"/>
</dbReference>
<feature type="region of interest" description="Disordered" evidence="7">
    <location>
        <begin position="1616"/>
        <end position="1696"/>
    </location>
</feature>
<dbReference type="PANTHER" id="PTHR13059:SF13">
    <property type="entry name" value="PROTEIN CAPICUA HOMOLOG"/>
    <property type="match status" value="1"/>
</dbReference>
<feature type="region of interest" description="Disordered" evidence="7">
    <location>
        <begin position="707"/>
        <end position="756"/>
    </location>
</feature>
<dbReference type="InterPro" id="IPR058607">
    <property type="entry name" value="HMG-box_Cic-like"/>
</dbReference>
<proteinExistence type="predicted"/>
<feature type="compositionally biased region" description="Polar residues" evidence="7">
    <location>
        <begin position="1116"/>
        <end position="1146"/>
    </location>
</feature>
<dbReference type="EMBL" id="CCAG010012029">
    <property type="status" value="NOT_ANNOTATED_CDS"/>
    <property type="molecule type" value="Genomic_DNA"/>
</dbReference>
<feature type="compositionally biased region" description="Polar residues" evidence="7">
    <location>
        <begin position="589"/>
        <end position="598"/>
    </location>
</feature>
<dbReference type="PROSITE" id="PS00588">
    <property type="entry name" value="FLAGELLA_BB_ROD"/>
    <property type="match status" value="1"/>
</dbReference>
<accession>A0A905ARG8</accession>
<dbReference type="EnsemblMetazoa" id="GMOY011474-RB">
    <property type="protein sequence ID" value="GMOY011474-PB"/>
    <property type="gene ID" value="GMOY011474"/>
</dbReference>
<feature type="region of interest" description="Disordered" evidence="7">
    <location>
        <begin position="1"/>
        <end position="96"/>
    </location>
</feature>
<feature type="compositionally biased region" description="Basic and acidic residues" evidence="7">
    <location>
        <begin position="1509"/>
        <end position="1528"/>
    </location>
</feature>
<feature type="region of interest" description="Disordered" evidence="7">
    <location>
        <begin position="1093"/>
        <end position="1180"/>
    </location>
</feature>
<feature type="compositionally biased region" description="Polar residues" evidence="7">
    <location>
        <begin position="2293"/>
        <end position="2312"/>
    </location>
</feature>
<dbReference type="GO" id="GO:0005634">
    <property type="term" value="C:nucleus"/>
    <property type="evidence" value="ECO:0007669"/>
    <property type="project" value="UniProtKB-UniRule"/>
</dbReference>
<feature type="compositionally biased region" description="Low complexity" evidence="7">
    <location>
        <begin position="1826"/>
        <end position="1841"/>
    </location>
</feature>
<feature type="DNA-binding region" description="HMG box" evidence="6">
    <location>
        <begin position="1276"/>
        <end position="1344"/>
    </location>
</feature>
<evidence type="ECO:0000256" key="2">
    <source>
        <dbReference type="ARBA" id="ARBA00023015"/>
    </source>
</evidence>
<feature type="compositionally biased region" description="Low complexity" evidence="7">
    <location>
        <begin position="2131"/>
        <end position="2140"/>
    </location>
</feature>
<keyword evidence="2" id="KW-0805">Transcription regulation</keyword>
<dbReference type="InterPro" id="IPR009071">
    <property type="entry name" value="HMG_box_dom"/>
</dbReference>
<name>A0A905ARG8_GLOMM</name>
<feature type="region of interest" description="Disordered" evidence="7">
    <location>
        <begin position="1819"/>
        <end position="1841"/>
    </location>
</feature>
<dbReference type="Proteomes" id="UP000092444">
    <property type="component" value="Unassembled WGS sequence"/>
</dbReference>
<feature type="compositionally biased region" description="Low complexity" evidence="7">
    <location>
        <begin position="633"/>
        <end position="646"/>
    </location>
</feature>
<feature type="compositionally biased region" description="Low complexity" evidence="7">
    <location>
        <begin position="1235"/>
        <end position="1251"/>
    </location>
</feature>
<dbReference type="SMART" id="SM00398">
    <property type="entry name" value="HMG"/>
    <property type="match status" value="1"/>
</dbReference>
<evidence type="ECO:0000256" key="3">
    <source>
        <dbReference type="ARBA" id="ARBA00023125"/>
    </source>
</evidence>
<feature type="region of interest" description="Disordered" evidence="7">
    <location>
        <begin position="1988"/>
        <end position="2039"/>
    </location>
</feature>
<feature type="region of interest" description="Disordered" evidence="7">
    <location>
        <begin position="2217"/>
        <end position="2319"/>
    </location>
</feature>
<evidence type="ECO:0000313" key="10">
    <source>
        <dbReference type="Proteomes" id="UP000092444"/>
    </source>
</evidence>
<dbReference type="GO" id="GO:0000981">
    <property type="term" value="F:DNA-binding transcription factor activity, RNA polymerase II-specific"/>
    <property type="evidence" value="ECO:0007669"/>
    <property type="project" value="TreeGrafter"/>
</dbReference>
<organism evidence="9 10">
    <name type="scientific">Glossina morsitans morsitans</name>
    <name type="common">Savannah tsetse fly</name>
    <dbReference type="NCBI Taxonomy" id="37546"/>
    <lineage>
        <taxon>Eukaryota</taxon>
        <taxon>Metazoa</taxon>
        <taxon>Ecdysozoa</taxon>
        <taxon>Arthropoda</taxon>
        <taxon>Hexapoda</taxon>
        <taxon>Insecta</taxon>
        <taxon>Pterygota</taxon>
        <taxon>Neoptera</taxon>
        <taxon>Endopterygota</taxon>
        <taxon>Diptera</taxon>
        <taxon>Brachycera</taxon>
        <taxon>Muscomorpha</taxon>
        <taxon>Hippoboscoidea</taxon>
        <taxon>Glossinidae</taxon>
        <taxon>Glossina</taxon>
    </lineage>
</organism>
<dbReference type="InterPro" id="IPR032147">
    <property type="entry name" value="Cic_dom"/>
</dbReference>
<dbReference type="PANTHER" id="PTHR13059">
    <property type="entry name" value="HMG-BOX TRANSCRIPTION FACTOR BBX"/>
    <property type="match status" value="1"/>
</dbReference>
<evidence type="ECO:0000256" key="6">
    <source>
        <dbReference type="PROSITE-ProRule" id="PRU00267"/>
    </source>
</evidence>
<feature type="compositionally biased region" description="Basic and acidic residues" evidence="7">
    <location>
        <begin position="741"/>
        <end position="751"/>
    </location>
</feature>
<feature type="compositionally biased region" description="Polar residues" evidence="7">
    <location>
        <begin position="1626"/>
        <end position="1638"/>
    </location>
</feature>
<dbReference type="Gene3D" id="1.10.30.10">
    <property type="entry name" value="High mobility group box domain"/>
    <property type="match status" value="1"/>
</dbReference>
<keyword evidence="4" id="KW-0804">Transcription</keyword>
<evidence type="ECO:0000259" key="8">
    <source>
        <dbReference type="PROSITE" id="PS50118"/>
    </source>
</evidence>
<feature type="compositionally biased region" description="Low complexity" evidence="7">
    <location>
        <begin position="1639"/>
        <end position="1657"/>
    </location>
</feature>
<dbReference type="Pfam" id="PF16090">
    <property type="entry name" value="DUF4819"/>
    <property type="match status" value="1"/>
</dbReference>
<feature type="region of interest" description="Disordered" evidence="7">
    <location>
        <begin position="1233"/>
        <end position="1273"/>
    </location>
</feature>
<feature type="compositionally biased region" description="Low complexity" evidence="7">
    <location>
        <begin position="21"/>
        <end position="52"/>
    </location>
</feature>
<dbReference type="SUPFAM" id="SSF47095">
    <property type="entry name" value="HMG-box"/>
    <property type="match status" value="1"/>
</dbReference>
<feature type="region of interest" description="Disordered" evidence="7">
    <location>
        <begin position="2128"/>
        <end position="2199"/>
    </location>
</feature>
<feature type="compositionally biased region" description="Polar residues" evidence="7">
    <location>
        <begin position="1"/>
        <end position="20"/>
    </location>
</feature>
<keyword evidence="3 6" id="KW-0238">DNA-binding</keyword>
<evidence type="ECO:0000256" key="4">
    <source>
        <dbReference type="ARBA" id="ARBA00023163"/>
    </source>
</evidence>
<sequence>MVTPSTTVVKTDNTSAIASDNNQQQHQTHGIQTQQQQHNLSSANVANANVVATPPPRQHPKKRKFDPSELDQADQLRHHESPPDAKSSSLSSTQAAAATTAGAAHIATFSLRNGMSSLGSFIASSSNNNSNKFILSQQQCNASVASIDCPTTVESTIMANSTPASSTAAPVATETTGNSMLDASSGSLMSMAGTGAQCRESPEKRTIITRNGSGNRIHTPIGSQSSTAGQRLISAQSQPQTIATISPPKANALLAIPNNAVSDDVVLNLRDWVNTRVLAKLSNYYAPGITRSLSTKDMPTNSIFVEFDPPERGTHLYTDVLNSGRFNVILDASPPAADIMEDARVCVRTQIEGRDGCVFIEGTVIDINSATKHFTVQIVTSETGAPILKAVKRADLRLLIPPWWDELNEVSPVENIGPAALKKSVSLHPRILSRNTITTQSNVTPSQFQSGRSLLAKGHQQLSYHHETQQQIAYTVSSKVIASGPTVLQRPHTSSHQKSDDFYRTIATSPFQSSTTVINSTTSQIQTSYGGGASVGFNENTNSEIVCNSEIASDTFMNQQQQQQPTTTSNSSSCIVTESKIISERHQQQQRTAGTTGPSYDDSYDSDDELKRVDIGSYTLLGDADPEKLSGCSKRSSMQSRGSTSSLIDQRLTPRSHPATPRSQANTPHRFKKGDIVVSESGVSKKYNGKQWRRLCSLCNKESQRRGLCSRHLNQKGSSLRSAGPSRFQNDISSRSSSKTQVDEDTSRDSETSPNYRITGRFDQEETDVANMLVSLGSSRSGTPSYSSPVNHGPSPMNVNHSPVPQVVVTNRQNFFTPIGGGPSAISMDTHANKWKTTPSPVMYNVVGYAPQAICPGAVTSNASTMVTVTPAPPQQSPVSMVMHQPNASIVSASKQRDISISQMQVQQQSLSPVALPPPPNVVSTAQSSSTTTSVVGHATSVIRISPASSTNTLPNTATAVSHQQPFHPVIVDATQLVPVLPQTQQTTLSNTHQTLTQHHSSINQLLHNQQHQQLPLLQSTKSHKSLPQQQQSQQQQVTDTIIPKNGFNSGSIFHWHTLLPHISQSPVKSQNATNYTIAGIVSPKRLPTVTVGSAAATTTTPPPPVNSNPLMISQPPMSSPTKPLNCSLNNDSSKQPINNGQINSVEDNDEQLDDDVFEPSSSNNTSSATNLSTKKNQHATIINNEHTRNDYRMTIYSTSATSEISDGYTNLRKYNDPLGNSIEIEATSTKRRSQSLSALQQQQQNVANNQGNTEKSVISGGSKMESMSPMTKNKIRRPMNAFMIFSKKHRKLVHKKHPNQDNRTVSKILGEWWYALKPEEKAPYNELASSYKDAHFKLHPEWKWCSKDRRKSSSSGKSCATSNINSSLPAPGIADGKARNGSVDGPDSIDQDHCLTIPELPNGTNSGGQNDILPLTIVKYNSICPDGGAHNENTLKNNIKDEPITKNDTASEDEQMVIDEEDRKEMHVNKNGMRRQMEYMQKTTAVSASTSVDLKCCERVTDSDVEDAGHDYRKVTSNSNEKDEQHVETTPPPATCKPTPLKALPPTLDSSIMSYKQMSMLSYPSPKNPIGVTPFQPTGGAFKTMPISPKSTKHEEQQQQVIIKQEDLIDAKHIKQEPPSPYKLNGSSASGCLSRNITSPSSSTAGGTSSGQSSSSVFTFNMPVATTTAQHMQQQAAQRTPPSTEQRDSNGTKATGRAAMLYDALVLDTLNDADMTDENGYASKVLAGENENLLKQQLSQQPQQQLNKMNKAPQTMLLITDANSLNRHQQQSIAQQLLQHNLGQSPSTVTASATMRPSISFISKITLPANARLLTTATTSAVSQKTNSNSSSAGKGTSGGSITIIPTAAKTNTNNNHITNKTVATNVTAGAATITTAEGTMLCATSSNSVPSSPAGVVSCSGNLIQPQQGQKKQILFAVNNMLAHSQYTILPMHQQQHTQQQPQPAHNAPQMQYIFKKHNNNNQSELVSSSEQNTIILHNCTQSGDTTMSLSPASHRASLPSTPKSAAETVNFRRNSGEGSVDDETTLSSQEKDEKEMQLQQQQIKQQFVLAPTPAQLGRAPLQRRKNMSVGSVGITDQDNNPSKNAFTSTILANNSTTKNLHSPQVDSDSSPIIGHITNANNTLVTALPTPTSSSTTPNSDELLPMTVSSSSSVSSSSQVCTINNTNNSNPKSPKSGLIQRKKQQQQQTDDKSSSLASSVLADFEKKYEALPQFKPKDCQSPSAIAVPSSPRVYGTNYRKKNTSTAPPPPVQRILSEEEANDETSSVPATPTQRFFGPDFNIDTLKELESSDQTGRSPRTPQTPLQSARSDVSEKGHRKLLEQRRNLVLQLFAEHGLFPSAQATIAFQTKHIDVFPRRQDLQLKIREVRQKQMSQSGYTPQSAGPVTPSENVNNATAPAFNNNNNNNVTNNTFSGTGTGCQHIAQLIDHE</sequence>
<feature type="compositionally biased region" description="Low complexity" evidence="7">
    <location>
        <begin position="558"/>
        <end position="573"/>
    </location>
</feature>
<keyword evidence="1" id="KW-0597">Phosphoprotein</keyword>
<feature type="region of interest" description="Disordered" evidence="7">
    <location>
        <begin position="583"/>
        <end position="607"/>
    </location>
</feature>
<feature type="compositionally biased region" description="Low complexity" evidence="7">
    <location>
        <begin position="1666"/>
        <end position="1681"/>
    </location>
</feature>
<dbReference type="InterPro" id="IPR019776">
    <property type="entry name" value="Flagellar_basal_body_rod_CS"/>
</dbReference>
<dbReference type="EMBL" id="CCAG010012028">
    <property type="status" value="NOT_ANNOTATED_CDS"/>
    <property type="molecule type" value="Genomic_DNA"/>
</dbReference>
<feature type="compositionally biased region" description="Polar residues" evidence="7">
    <location>
        <begin position="2265"/>
        <end position="2275"/>
    </location>
</feature>
<protein>
    <submittedName>
        <fullName evidence="9">HMG box domain-containing protein</fullName>
    </submittedName>
</protein>
<reference evidence="9" key="1">
    <citation type="submission" date="2022-10" db="UniProtKB">
        <authorList>
            <consortium name="EnsemblMetazoa"/>
        </authorList>
    </citation>
    <scope>IDENTIFICATION</scope>
    <source>
        <strain evidence="9">Yale</strain>
    </source>
</reference>
<evidence type="ECO:0000256" key="7">
    <source>
        <dbReference type="SAM" id="MobiDB-lite"/>
    </source>
</evidence>